<dbReference type="PRINTS" id="PR00412">
    <property type="entry name" value="EPOXHYDRLASE"/>
</dbReference>
<feature type="domain" description="AB hydrolase-1" evidence="1">
    <location>
        <begin position="44"/>
        <end position="284"/>
    </location>
</feature>
<dbReference type="InterPro" id="IPR029058">
    <property type="entry name" value="AB_hydrolase_fold"/>
</dbReference>
<name>A0A7W8DZV8_9BRAD</name>
<sequence length="304" mass="32163">MSDLIWSRDGSDWPHREASEFVAAAGIRWHVQRMDCAGPDAPAILLVHGTGAASHSWRGLMPILAQHFSVIAPDLPGHGFTETPLAHRLSLPGMAADLAALLRVLGVAPQVVVGHSAGAAILARMCLDGSIAPELLVSLNGAFLPYGGHAANLFSPLAKLLVLNPFVPRIFAWQAMVPGSVERLIGNTGSQIEPAGIALYGKLVRSPTHVAAALRMMANWQLEPLLQAMPGLKAKLVLVTADRDRAIAPAEAVRLKQIFPPAVIENLSGLGHLAHEERPRLVADLIMSYAAPTVQPSASALTVS</sequence>
<dbReference type="NCBIfam" id="TIGR03056">
    <property type="entry name" value="bchO_mg_che_rel"/>
    <property type="match status" value="1"/>
</dbReference>
<dbReference type="PANTHER" id="PTHR46438:SF11">
    <property type="entry name" value="LIPASE-RELATED"/>
    <property type="match status" value="1"/>
</dbReference>
<dbReference type="InterPro" id="IPR017497">
    <property type="entry name" value="BchO"/>
</dbReference>
<dbReference type="InterPro" id="IPR000073">
    <property type="entry name" value="AB_hydrolase_1"/>
</dbReference>
<reference evidence="2 3" key="1">
    <citation type="submission" date="2020-08" db="EMBL/GenBank/DDBJ databases">
        <title>Genomic Encyclopedia of Type Strains, Phase IV (KMG-IV): sequencing the most valuable type-strain genomes for metagenomic binning, comparative biology and taxonomic classification.</title>
        <authorList>
            <person name="Goeker M."/>
        </authorList>
    </citation>
    <scope>NUCLEOTIDE SEQUENCE [LARGE SCALE GENOMIC DNA]</scope>
    <source>
        <strain evidence="2 3">DSM 12706</strain>
    </source>
</reference>
<dbReference type="Proteomes" id="UP000542353">
    <property type="component" value="Unassembled WGS sequence"/>
</dbReference>
<keyword evidence="3" id="KW-1185">Reference proteome</keyword>
<dbReference type="SUPFAM" id="SSF53474">
    <property type="entry name" value="alpha/beta-Hydrolases"/>
    <property type="match status" value="1"/>
</dbReference>
<dbReference type="RefSeq" id="WP_184259790.1">
    <property type="nucleotide sequence ID" value="NZ_JACHIH010000025.1"/>
</dbReference>
<proteinExistence type="predicted"/>
<evidence type="ECO:0000313" key="3">
    <source>
        <dbReference type="Proteomes" id="UP000542353"/>
    </source>
</evidence>
<dbReference type="Pfam" id="PF12697">
    <property type="entry name" value="Abhydrolase_6"/>
    <property type="match status" value="1"/>
</dbReference>
<dbReference type="PANTHER" id="PTHR46438">
    <property type="entry name" value="ALPHA/BETA-HYDROLASES SUPERFAMILY PROTEIN"/>
    <property type="match status" value="1"/>
</dbReference>
<gene>
    <name evidence="2" type="ORF">HNR60_003524</name>
</gene>
<dbReference type="InterPro" id="IPR000639">
    <property type="entry name" value="Epox_hydrolase-like"/>
</dbReference>
<protein>
    <submittedName>
        <fullName evidence="2">Magnesium chelatase accessory protein</fullName>
    </submittedName>
</protein>
<dbReference type="PRINTS" id="PR00111">
    <property type="entry name" value="ABHYDROLASE"/>
</dbReference>
<comment type="caution">
    <text evidence="2">The sequence shown here is derived from an EMBL/GenBank/DDBJ whole genome shotgun (WGS) entry which is preliminary data.</text>
</comment>
<evidence type="ECO:0000313" key="2">
    <source>
        <dbReference type="EMBL" id="MBB5048754.1"/>
    </source>
</evidence>
<evidence type="ECO:0000259" key="1">
    <source>
        <dbReference type="Pfam" id="PF12697"/>
    </source>
</evidence>
<dbReference type="Gene3D" id="3.40.50.1820">
    <property type="entry name" value="alpha/beta hydrolase"/>
    <property type="match status" value="1"/>
</dbReference>
<organism evidence="2 3">
    <name type="scientific">Rhodopseudomonas rhenobacensis</name>
    <dbReference type="NCBI Taxonomy" id="87461"/>
    <lineage>
        <taxon>Bacteria</taxon>
        <taxon>Pseudomonadati</taxon>
        <taxon>Pseudomonadota</taxon>
        <taxon>Alphaproteobacteria</taxon>
        <taxon>Hyphomicrobiales</taxon>
        <taxon>Nitrobacteraceae</taxon>
        <taxon>Rhodopseudomonas</taxon>
    </lineage>
</organism>
<dbReference type="EMBL" id="JACHIH010000025">
    <property type="protein sequence ID" value="MBB5048754.1"/>
    <property type="molecule type" value="Genomic_DNA"/>
</dbReference>
<dbReference type="GO" id="GO:0003824">
    <property type="term" value="F:catalytic activity"/>
    <property type="evidence" value="ECO:0007669"/>
    <property type="project" value="InterPro"/>
</dbReference>
<accession>A0A7W8DZV8</accession>
<dbReference type="AlphaFoldDB" id="A0A7W8DZV8"/>